<comment type="caution">
    <text evidence="3">The sequence shown here is derived from an EMBL/GenBank/DDBJ whole genome shotgun (WGS) entry which is preliminary data.</text>
</comment>
<dbReference type="AlphaFoldDB" id="A0A4Q1JY55"/>
<dbReference type="RefSeq" id="WP_129469182.1">
    <property type="nucleotide sequence ID" value="NZ_SAWZ01000001.1"/>
</dbReference>
<evidence type="ECO:0000256" key="2">
    <source>
        <dbReference type="SAM" id="SignalP"/>
    </source>
</evidence>
<gene>
    <name evidence="3" type="ORF">EPA99_00185</name>
</gene>
<dbReference type="EMBL" id="SAWZ01000001">
    <property type="protein sequence ID" value="RXR08290.1"/>
    <property type="molecule type" value="Genomic_DNA"/>
</dbReference>
<evidence type="ECO:0000313" key="4">
    <source>
        <dbReference type="Proteomes" id="UP000289784"/>
    </source>
</evidence>
<feature type="signal peptide" evidence="2">
    <location>
        <begin position="1"/>
        <end position="39"/>
    </location>
</feature>
<proteinExistence type="predicted"/>
<feature type="region of interest" description="Disordered" evidence="1">
    <location>
        <begin position="120"/>
        <end position="143"/>
    </location>
</feature>
<feature type="region of interest" description="Disordered" evidence="1">
    <location>
        <begin position="230"/>
        <end position="294"/>
    </location>
</feature>
<accession>A0A4Q1JY55</accession>
<organism evidence="3 4">
    <name type="scientific">Pseudoxanthomonas composti</name>
    <dbReference type="NCBI Taxonomy" id="2137479"/>
    <lineage>
        <taxon>Bacteria</taxon>
        <taxon>Pseudomonadati</taxon>
        <taxon>Pseudomonadota</taxon>
        <taxon>Gammaproteobacteria</taxon>
        <taxon>Lysobacterales</taxon>
        <taxon>Lysobacteraceae</taxon>
        <taxon>Pseudoxanthomonas</taxon>
    </lineage>
</organism>
<dbReference type="Proteomes" id="UP000289784">
    <property type="component" value="Unassembled WGS sequence"/>
</dbReference>
<feature type="chain" id="PRO_5020948663" evidence="2">
    <location>
        <begin position="40"/>
        <end position="323"/>
    </location>
</feature>
<feature type="region of interest" description="Disordered" evidence="1">
    <location>
        <begin position="172"/>
        <end position="193"/>
    </location>
</feature>
<evidence type="ECO:0000313" key="3">
    <source>
        <dbReference type="EMBL" id="RXR08290.1"/>
    </source>
</evidence>
<reference evidence="3 4" key="1">
    <citation type="submission" date="2019-01" db="EMBL/GenBank/DDBJ databases">
        <title>Pseudoxanthomonas composti sp. nov., isolated from compost.</title>
        <authorList>
            <person name="Yang G."/>
        </authorList>
    </citation>
    <scope>NUCLEOTIDE SEQUENCE [LARGE SCALE GENOMIC DNA]</scope>
    <source>
        <strain evidence="3 4">GSS15</strain>
    </source>
</reference>
<protein>
    <submittedName>
        <fullName evidence="3">Uncharacterized protein</fullName>
    </submittedName>
</protein>
<name>A0A4Q1JY55_9GAMM</name>
<evidence type="ECO:0000256" key="1">
    <source>
        <dbReference type="SAM" id="MobiDB-lite"/>
    </source>
</evidence>
<feature type="compositionally biased region" description="Gly residues" evidence="1">
    <location>
        <begin position="123"/>
        <end position="132"/>
    </location>
</feature>
<sequence length="323" mass="33561">MTTRPMILSQPRHPRHRAHLAAVLATALAAGMLPPAAPAQEKPATQPATASRAALLAEVARALKSRNIAAPNVERIVANLSQLDMSELEALAGFGGTAATGAGRLVEGASGSVRDRAGELTGRVGGSAGGGTSASQRGVERAMRPGMRDTRGQLSTCQACPEDASFMGNTQRNGAGMAKDNSNSASDQPRRIDAGNRDVIKIYKDGSASIIRMSSGRIEYVNSDQRLVDESGNAKEPAPDSEQGSGGFTAADVKRVGALINQHRQPTGDESGNGGPVDTGRTDPTGARGLYTESRLGAGYVSEGDLREIVRLSIEKLRGPQGR</sequence>
<keyword evidence="4" id="KW-1185">Reference proteome</keyword>
<keyword evidence="2" id="KW-0732">Signal</keyword>